<dbReference type="InterPro" id="IPR000742">
    <property type="entry name" value="EGF"/>
</dbReference>
<evidence type="ECO:0000256" key="8">
    <source>
        <dbReference type="ARBA" id="ARBA00023157"/>
    </source>
</evidence>
<dbReference type="InterPro" id="IPR013098">
    <property type="entry name" value="Ig_I-set"/>
</dbReference>
<keyword evidence="5 10" id="KW-0106">Calcium</keyword>
<feature type="domain" description="EGF-like" evidence="15">
    <location>
        <begin position="1268"/>
        <end position="1305"/>
    </location>
</feature>
<dbReference type="SMART" id="SM00327">
    <property type="entry name" value="VWA"/>
    <property type="match status" value="1"/>
</dbReference>
<dbReference type="InterPro" id="IPR015919">
    <property type="entry name" value="Cadherin-like_sf"/>
</dbReference>
<dbReference type="GO" id="GO:0000902">
    <property type="term" value="P:cell morphogenesis"/>
    <property type="evidence" value="ECO:0007669"/>
    <property type="project" value="TreeGrafter"/>
</dbReference>
<dbReference type="InterPro" id="IPR003599">
    <property type="entry name" value="Ig_sub"/>
</dbReference>
<evidence type="ECO:0000256" key="1">
    <source>
        <dbReference type="ARBA" id="ARBA00004167"/>
    </source>
</evidence>
<organism evidence="19 20">
    <name type="scientific">Geodia barretti</name>
    <name type="common">Barrett's horny sponge</name>
    <dbReference type="NCBI Taxonomy" id="519541"/>
    <lineage>
        <taxon>Eukaryota</taxon>
        <taxon>Metazoa</taxon>
        <taxon>Porifera</taxon>
        <taxon>Demospongiae</taxon>
        <taxon>Heteroscleromorpha</taxon>
        <taxon>Tetractinellida</taxon>
        <taxon>Astrophorina</taxon>
        <taxon>Geodiidae</taxon>
        <taxon>Geodia</taxon>
    </lineage>
</organism>
<dbReference type="PANTHER" id="PTHR24027:SF422">
    <property type="entry name" value="CADHERIN DOMAIN-CONTAINING PROTEIN"/>
    <property type="match status" value="1"/>
</dbReference>
<feature type="domain" description="EGF-like" evidence="15">
    <location>
        <begin position="1226"/>
        <end position="1266"/>
    </location>
</feature>
<comment type="caution">
    <text evidence="11">Lacks conserved residue(s) required for the propagation of feature annotation.</text>
</comment>
<evidence type="ECO:0000256" key="12">
    <source>
        <dbReference type="SAM" id="MobiDB-lite"/>
    </source>
</evidence>
<feature type="disulfide bond" evidence="11">
    <location>
        <begin position="1256"/>
        <end position="1265"/>
    </location>
</feature>
<dbReference type="Gene3D" id="2.60.40.10">
    <property type="entry name" value="Immunoglobulins"/>
    <property type="match status" value="1"/>
</dbReference>
<dbReference type="InterPro" id="IPR036179">
    <property type="entry name" value="Ig-like_dom_sf"/>
</dbReference>
<dbReference type="SUPFAM" id="SSF55166">
    <property type="entry name" value="Hedgehog/DD-peptidase"/>
    <property type="match status" value="1"/>
</dbReference>
<dbReference type="PRINTS" id="PR00205">
    <property type="entry name" value="CADHERIN"/>
</dbReference>
<dbReference type="GO" id="GO:0016339">
    <property type="term" value="P:calcium-dependent cell-cell adhesion via plasma membrane cell adhesion molecules"/>
    <property type="evidence" value="ECO:0007669"/>
    <property type="project" value="TreeGrafter"/>
</dbReference>
<feature type="region of interest" description="Disordered" evidence="12">
    <location>
        <begin position="1624"/>
        <end position="1645"/>
    </location>
</feature>
<dbReference type="GO" id="GO:0045296">
    <property type="term" value="F:cadherin binding"/>
    <property type="evidence" value="ECO:0007669"/>
    <property type="project" value="TreeGrafter"/>
</dbReference>
<dbReference type="Pfam" id="PF00092">
    <property type="entry name" value="VWA"/>
    <property type="match status" value="1"/>
</dbReference>
<dbReference type="SMART" id="SM00112">
    <property type="entry name" value="CA"/>
    <property type="match status" value="3"/>
</dbReference>
<dbReference type="InterPro" id="IPR001881">
    <property type="entry name" value="EGF-like_Ca-bd_dom"/>
</dbReference>
<dbReference type="PROSITE" id="PS50234">
    <property type="entry name" value="VWFA"/>
    <property type="match status" value="1"/>
</dbReference>
<dbReference type="GO" id="GO:0044331">
    <property type="term" value="P:cell-cell adhesion mediated by cadherin"/>
    <property type="evidence" value="ECO:0007669"/>
    <property type="project" value="TreeGrafter"/>
</dbReference>
<evidence type="ECO:0000256" key="13">
    <source>
        <dbReference type="SAM" id="Phobius"/>
    </source>
</evidence>
<evidence type="ECO:0000259" key="18">
    <source>
        <dbReference type="PROSITE" id="PS50835"/>
    </source>
</evidence>
<feature type="domain" description="Ig-like" evidence="18">
    <location>
        <begin position="972"/>
        <end position="1078"/>
    </location>
</feature>
<dbReference type="SUPFAM" id="SSF53300">
    <property type="entry name" value="vWA-like"/>
    <property type="match status" value="1"/>
</dbReference>
<keyword evidence="11" id="KW-0245">EGF-like domain</keyword>
<dbReference type="SUPFAM" id="SSF49313">
    <property type="entry name" value="Cadherin-like"/>
    <property type="match status" value="4"/>
</dbReference>
<feature type="domain" description="Cadherin" evidence="17">
    <location>
        <begin position="688"/>
        <end position="794"/>
    </location>
</feature>
<dbReference type="InterPro" id="IPR013783">
    <property type="entry name" value="Ig-like_fold"/>
</dbReference>
<dbReference type="InterPro" id="IPR009045">
    <property type="entry name" value="Zn_M74/Hedgehog-like"/>
</dbReference>
<dbReference type="PROSITE" id="PS50268">
    <property type="entry name" value="CADHERIN_2"/>
    <property type="match status" value="3"/>
</dbReference>
<evidence type="ECO:0000259" key="17">
    <source>
        <dbReference type="PROSITE" id="PS50268"/>
    </source>
</evidence>
<keyword evidence="8 11" id="KW-1015">Disulfide bond</keyword>
<evidence type="ECO:0000256" key="14">
    <source>
        <dbReference type="SAM" id="SignalP"/>
    </source>
</evidence>
<feature type="chain" id="PRO_5041295043" evidence="14">
    <location>
        <begin position="22"/>
        <end position="1744"/>
    </location>
</feature>
<feature type="signal peptide" evidence="14">
    <location>
        <begin position="1"/>
        <end position="21"/>
    </location>
</feature>
<evidence type="ECO:0000256" key="6">
    <source>
        <dbReference type="ARBA" id="ARBA00022989"/>
    </source>
</evidence>
<dbReference type="CDD" id="cd11304">
    <property type="entry name" value="Cadherin_repeat"/>
    <property type="match status" value="4"/>
</dbReference>
<sequence length="1744" mass="189811">MTFIFLATLALLATNFHCSTAQQSDNDDGDFSFTNGAVPDPFALHQRYPDRPEAVECRPIRVQIPRGSRRFRQELVTNDHSGVRFANSDARIMSLRLRRYVNELADAFHDEFGVWIAVSKAWVEDGDEEITDPTSLHFEGRTLRVSVQVSLVSLLLQLAVEIGFDWVYYADDNYAQLSVIPNLCDVSLDMVFMLDRSGSVGEDNFNTAISFLSNVVGFYDISSTGTQVGLVTYSTGAAIEFDLNDFQSVEEIRVALSTVPYTKGWTATALALVLTRFMMDPLQNYGARPFADGIPKVAVLLTDGRSNQLPIIDRANALRNFGVQVYTVGIGDVYLPELQFIASDPDNQHVFLLDSFNNAESFVDFLSITTCDAPAVVDPGEETRNEIEEDEFRFFESRCEAFSDTVMIEQIDLVGQCSLYASWSVQNPGPLDPLQTVVRNEDRTRSRRSLHLTLPQDQDRFVYVSVRGRRPRNEFSIVIWDMIFQQDEYTITVLDAGDTTGQPIINLVDQIRDTTTAMFSFQITSGNEEGLFSLDSESGILTVAAPPPLGSFPLNIVAQNTEHSCHRAKVIVNVVVLVETLQFQPFPQPVTVSEATEQGTMVTQVTATSSSGNPLTYSITAGDPLNQFFINPMTGELSVESPLNFEETNEYSLTVQAQGSSSAVVMAIQVVQVTDVNEPPEFVTECAVAGSCEFSIAEGEPANVPVGRIEAADPDIRNPEFSVLTYGLESQTPVPFQISNMGEITTTETLDFETTSSYTFTVFVEYSGNPLSPRIQTQVMVNVENVAENAPPVFPSDCSLSVIENGIGVGDPIINCQASDPDHPADQIIYEIVGGNVENTFRFDPSMGQGILVLNRNLDREEVPLYTLTLRATDPAGLSTMTTFDVTVQDENDSPPACTAPSSPVITSLPGSGDTIATFTAPDPDTDPAAPIFSITSQEIAEDFLSATLTVTATDGEISTLSSSCSLTVQFEDICELQMYSIDSTTGQLTASLLCNAFMDPGPEVAIIFDRNRRFTCEVSANVPTQHEFFHNETIGLTGLIETPLILRDVRFDNSGDYTCRVTNTELGMIISSPTTVSIQIGPSIVTPPMDVTEMVGQPAVFECVVFGVPEPTITWLGPDSQSEVDTTDTRIQPSGATLTITSVQASDTGEYVCSATNELDSASAAATLTVSQMQQLVRAEVPQYLLPSPDDSCHEFNSSHFNELLTTITGHKTLTTQQESGDLCPPSPCNPAPCQNGGTCVEDNLATPGGFYCQCPPQFTGHTCGDVIDPCIRTPCRNGSLCASNSRGEFICTCTDDYHGDRCQYTDVCSRSSAPCQPNETCLETVVRREGYVCLGGEGEGGGSEEGLTVTVEQSGTLVSTLDGQVNLYIETAEDVRRRRAASTDEEIMEENGFVNVCEGRFVSSPDTLRLVWACPVGVAPPGRDDEEAICVLLIEQRLVISCSSSQGGTLVLQPIVPLPPTSVNITFILIDRSTGHPLSAVDVLAILEGTNAKDKLNNTIYRTEQFSAVAPSDDSSPSPDRSGVVIGAVLGTLSALIIISVVVIITLLILKHQRRDKTMTIEQTYQGNGNGTRDSTSFSNHYTQVPQKENGPRKPLTLLTLQLPTGNRQSMFDDPVYDAGLSSSGNSYHPPVTQRRSFEKGMRSSLERGMKMIRSKVPSMKRSDSASGLLSPPALEDSGDYDDIVTLATPPHVTTPSINNGDPENESIYANTAHHHGGAMGNAGQRWESYQQNRTLLRTDQK</sequence>
<dbReference type="GO" id="GO:0005509">
    <property type="term" value="F:calcium ion binding"/>
    <property type="evidence" value="ECO:0007669"/>
    <property type="project" value="UniProtKB-UniRule"/>
</dbReference>
<evidence type="ECO:0000256" key="11">
    <source>
        <dbReference type="PROSITE-ProRule" id="PRU00076"/>
    </source>
</evidence>
<dbReference type="Gene3D" id="3.40.50.410">
    <property type="entry name" value="von Willebrand factor, type A domain"/>
    <property type="match status" value="1"/>
</dbReference>
<evidence type="ECO:0000256" key="5">
    <source>
        <dbReference type="ARBA" id="ARBA00022837"/>
    </source>
</evidence>
<feature type="transmembrane region" description="Helical" evidence="13">
    <location>
        <begin position="1526"/>
        <end position="1552"/>
    </location>
</feature>
<dbReference type="PANTHER" id="PTHR24027">
    <property type="entry name" value="CADHERIN-23"/>
    <property type="match status" value="1"/>
</dbReference>
<keyword evidence="3 14" id="KW-0732">Signal</keyword>
<dbReference type="Gene3D" id="3.30.1380.10">
    <property type="match status" value="1"/>
</dbReference>
<evidence type="ECO:0000259" key="15">
    <source>
        <dbReference type="PROSITE" id="PS50026"/>
    </source>
</evidence>
<dbReference type="PROSITE" id="PS50026">
    <property type="entry name" value="EGF_3"/>
    <property type="match status" value="2"/>
</dbReference>
<evidence type="ECO:0000256" key="3">
    <source>
        <dbReference type="ARBA" id="ARBA00022729"/>
    </source>
</evidence>
<evidence type="ECO:0000256" key="2">
    <source>
        <dbReference type="ARBA" id="ARBA00022692"/>
    </source>
</evidence>
<evidence type="ECO:0000313" key="19">
    <source>
        <dbReference type="EMBL" id="CAI8008154.1"/>
    </source>
</evidence>
<dbReference type="InterPro" id="IPR003598">
    <property type="entry name" value="Ig_sub2"/>
</dbReference>
<dbReference type="Pfam" id="PF01085">
    <property type="entry name" value="HH_signal"/>
    <property type="match status" value="1"/>
</dbReference>
<dbReference type="InterPro" id="IPR039808">
    <property type="entry name" value="Cadherin"/>
</dbReference>
<evidence type="ECO:0000256" key="9">
    <source>
        <dbReference type="ARBA" id="ARBA00023319"/>
    </source>
</evidence>
<dbReference type="Pfam" id="PF00028">
    <property type="entry name" value="Cadherin"/>
    <property type="match status" value="3"/>
</dbReference>
<dbReference type="CDD" id="cd01450">
    <property type="entry name" value="vWFA_subfamily_ECM"/>
    <property type="match status" value="1"/>
</dbReference>
<keyword evidence="2 13" id="KW-0812">Transmembrane</keyword>
<keyword evidence="4" id="KW-0677">Repeat</keyword>
<protein>
    <submittedName>
        <fullName evidence="19">Matrilin-2</fullName>
    </submittedName>
</protein>
<keyword evidence="6 13" id="KW-1133">Transmembrane helix</keyword>
<feature type="domain" description="Cadherin" evidence="17">
    <location>
        <begin position="584"/>
        <end position="682"/>
    </location>
</feature>
<dbReference type="SUPFAM" id="SSF57196">
    <property type="entry name" value="EGF/Laminin"/>
    <property type="match status" value="2"/>
</dbReference>
<evidence type="ECO:0000259" key="16">
    <source>
        <dbReference type="PROSITE" id="PS50234"/>
    </source>
</evidence>
<dbReference type="GO" id="GO:0007043">
    <property type="term" value="P:cell-cell junction assembly"/>
    <property type="evidence" value="ECO:0007669"/>
    <property type="project" value="TreeGrafter"/>
</dbReference>
<dbReference type="EMBL" id="CASHTH010000820">
    <property type="protein sequence ID" value="CAI8008154.1"/>
    <property type="molecule type" value="Genomic_DNA"/>
</dbReference>
<dbReference type="PROSITE" id="PS00022">
    <property type="entry name" value="EGF_1"/>
    <property type="match status" value="2"/>
</dbReference>
<dbReference type="SMART" id="SM00409">
    <property type="entry name" value="IG"/>
    <property type="match status" value="2"/>
</dbReference>
<evidence type="ECO:0000256" key="4">
    <source>
        <dbReference type="ARBA" id="ARBA00022737"/>
    </source>
</evidence>
<dbReference type="InterPro" id="IPR002126">
    <property type="entry name" value="Cadherin-like_dom"/>
</dbReference>
<dbReference type="Proteomes" id="UP001174909">
    <property type="component" value="Unassembled WGS sequence"/>
</dbReference>
<dbReference type="FunFam" id="2.60.40.10:FF:000107">
    <property type="entry name" value="Myosin, light chain kinase a"/>
    <property type="match status" value="1"/>
</dbReference>
<feature type="disulfide bond" evidence="11">
    <location>
        <begin position="1295"/>
        <end position="1304"/>
    </location>
</feature>
<dbReference type="SMART" id="SM00179">
    <property type="entry name" value="EGF_CA"/>
    <property type="match status" value="2"/>
</dbReference>
<dbReference type="SMART" id="SM00408">
    <property type="entry name" value="IGc2"/>
    <property type="match status" value="2"/>
</dbReference>
<dbReference type="GO" id="GO:0008013">
    <property type="term" value="F:beta-catenin binding"/>
    <property type="evidence" value="ECO:0007669"/>
    <property type="project" value="TreeGrafter"/>
</dbReference>
<name>A0AA35W5I9_GEOBA</name>
<comment type="caution">
    <text evidence="19">The sequence shown here is derived from an EMBL/GenBank/DDBJ whole genome shotgun (WGS) entry which is preliminary data.</text>
</comment>
<dbReference type="CDD" id="cd00054">
    <property type="entry name" value="EGF_CA"/>
    <property type="match status" value="1"/>
</dbReference>
<feature type="domain" description="VWFA" evidence="16">
    <location>
        <begin position="189"/>
        <end position="366"/>
    </location>
</feature>
<dbReference type="GO" id="GO:0016477">
    <property type="term" value="P:cell migration"/>
    <property type="evidence" value="ECO:0007669"/>
    <property type="project" value="TreeGrafter"/>
</dbReference>
<keyword evidence="9" id="KW-0393">Immunoglobulin domain</keyword>
<feature type="domain" description="Ig-like" evidence="18">
    <location>
        <begin position="1083"/>
        <end position="1172"/>
    </location>
</feature>
<keyword evidence="20" id="KW-1185">Reference proteome</keyword>
<dbReference type="GO" id="GO:0007267">
    <property type="term" value="P:cell-cell signaling"/>
    <property type="evidence" value="ECO:0007669"/>
    <property type="project" value="InterPro"/>
</dbReference>
<dbReference type="Gene3D" id="2.10.25.10">
    <property type="entry name" value="Laminin"/>
    <property type="match status" value="2"/>
</dbReference>
<evidence type="ECO:0000256" key="7">
    <source>
        <dbReference type="ARBA" id="ARBA00023136"/>
    </source>
</evidence>
<dbReference type="GO" id="GO:0007156">
    <property type="term" value="P:homophilic cell adhesion via plasma membrane adhesion molecules"/>
    <property type="evidence" value="ECO:0007669"/>
    <property type="project" value="InterPro"/>
</dbReference>
<dbReference type="InterPro" id="IPR007110">
    <property type="entry name" value="Ig-like_dom"/>
</dbReference>
<dbReference type="InterPro" id="IPR002035">
    <property type="entry name" value="VWF_A"/>
</dbReference>
<evidence type="ECO:0000256" key="10">
    <source>
        <dbReference type="PROSITE-ProRule" id="PRU00043"/>
    </source>
</evidence>
<proteinExistence type="predicted"/>
<dbReference type="Gene3D" id="2.60.40.60">
    <property type="entry name" value="Cadherins"/>
    <property type="match status" value="4"/>
</dbReference>
<evidence type="ECO:0000313" key="20">
    <source>
        <dbReference type="Proteomes" id="UP001174909"/>
    </source>
</evidence>
<dbReference type="GO" id="GO:0034332">
    <property type="term" value="P:adherens junction organization"/>
    <property type="evidence" value="ECO:0007669"/>
    <property type="project" value="TreeGrafter"/>
</dbReference>
<gene>
    <name evidence="19" type="ORF">GBAR_LOCUS5620</name>
</gene>
<keyword evidence="7 13" id="KW-0472">Membrane</keyword>
<dbReference type="InterPro" id="IPR036465">
    <property type="entry name" value="vWFA_dom_sf"/>
</dbReference>
<dbReference type="GO" id="GO:0016342">
    <property type="term" value="C:catenin complex"/>
    <property type="evidence" value="ECO:0007669"/>
    <property type="project" value="TreeGrafter"/>
</dbReference>
<dbReference type="InterPro" id="IPR000320">
    <property type="entry name" value="Hedgehog_signalling_dom"/>
</dbReference>
<comment type="subcellular location">
    <subcellularLocation>
        <location evidence="1">Membrane</location>
        <topology evidence="1">Single-pass membrane protein</topology>
    </subcellularLocation>
</comment>
<dbReference type="SMART" id="SM00181">
    <property type="entry name" value="EGF"/>
    <property type="match status" value="2"/>
</dbReference>
<dbReference type="PRINTS" id="PR00453">
    <property type="entry name" value="VWFADOMAIN"/>
</dbReference>
<accession>A0AA35W5I9</accession>
<dbReference type="PROSITE" id="PS50835">
    <property type="entry name" value="IG_LIKE"/>
    <property type="match status" value="2"/>
</dbReference>
<dbReference type="SUPFAM" id="SSF48726">
    <property type="entry name" value="Immunoglobulin"/>
    <property type="match status" value="2"/>
</dbReference>
<dbReference type="GO" id="GO:0005912">
    <property type="term" value="C:adherens junction"/>
    <property type="evidence" value="ECO:0007669"/>
    <property type="project" value="TreeGrafter"/>
</dbReference>
<dbReference type="Pfam" id="PF07679">
    <property type="entry name" value="I-set"/>
    <property type="match status" value="1"/>
</dbReference>
<dbReference type="Pfam" id="PF00008">
    <property type="entry name" value="EGF"/>
    <property type="match status" value="1"/>
</dbReference>
<feature type="domain" description="Cadherin" evidence="17">
    <location>
        <begin position="803"/>
        <end position="898"/>
    </location>
</feature>
<reference evidence="19" key="1">
    <citation type="submission" date="2023-03" db="EMBL/GenBank/DDBJ databases">
        <authorList>
            <person name="Steffen K."/>
            <person name="Cardenas P."/>
        </authorList>
    </citation>
    <scope>NUCLEOTIDE SEQUENCE</scope>
</reference>